<feature type="transmembrane region" description="Helical" evidence="8">
    <location>
        <begin position="113"/>
        <end position="134"/>
    </location>
</feature>
<comment type="subcellular location">
    <subcellularLocation>
        <location evidence="8">Cell inner membrane</location>
        <topology evidence="8">Multi-pass membrane protein</topology>
    </subcellularLocation>
    <subcellularLocation>
        <location evidence="1">Cell membrane</location>
        <topology evidence="1">Multi-pass membrane protein</topology>
    </subcellularLocation>
</comment>
<feature type="transmembrane region" description="Helical" evidence="8">
    <location>
        <begin position="174"/>
        <end position="192"/>
    </location>
</feature>
<dbReference type="PANTHER" id="PTHR23502:SF132">
    <property type="entry name" value="POLYAMINE TRANSPORTER 2-RELATED"/>
    <property type="match status" value="1"/>
</dbReference>
<keyword evidence="4" id="KW-1003">Cell membrane</keyword>
<keyword evidence="6 8" id="KW-1133">Transmembrane helix</keyword>
<evidence type="ECO:0000256" key="1">
    <source>
        <dbReference type="ARBA" id="ARBA00004651"/>
    </source>
</evidence>
<evidence type="ECO:0000256" key="3">
    <source>
        <dbReference type="ARBA" id="ARBA00022448"/>
    </source>
</evidence>
<proteinExistence type="inferred from homology"/>
<keyword evidence="5 8" id="KW-0812">Transmembrane</keyword>
<keyword evidence="3 8" id="KW-0813">Transport</keyword>
<dbReference type="InterPro" id="IPR020846">
    <property type="entry name" value="MFS_dom"/>
</dbReference>
<dbReference type="Gene3D" id="1.20.1720.10">
    <property type="entry name" value="Multidrug resistance protein D"/>
    <property type="match status" value="1"/>
</dbReference>
<evidence type="ECO:0000256" key="6">
    <source>
        <dbReference type="ARBA" id="ARBA00022989"/>
    </source>
</evidence>
<dbReference type="RefSeq" id="WP_238197689.1">
    <property type="nucleotide sequence ID" value="NZ_BPQZ01000020.1"/>
</dbReference>
<protein>
    <recommendedName>
        <fullName evidence="8">Bcr/CflA family efflux transporter</fullName>
    </recommendedName>
</protein>
<feature type="transmembrane region" description="Helical" evidence="8">
    <location>
        <begin position="146"/>
        <end position="168"/>
    </location>
</feature>
<evidence type="ECO:0000313" key="11">
    <source>
        <dbReference type="EMBL" id="GLS74305.1"/>
    </source>
</evidence>
<evidence type="ECO:0000256" key="5">
    <source>
        <dbReference type="ARBA" id="ARBA00022692"/>
    </source>
</evidence>
<accession>A0AA37WUM4</accession>
<dbReference type="InterPro" id="IPR004812">
    <property type="entry name" value="Efflux_drug-R_Bcr/CmlA"/>
</dbReference>
<evidence type="ECO:0000313" key="12">
    <source>
        <dbReference type="Proteomes" id="UP001157440"/>
    </source>
</evidence>
<sequence length="426" mass="42331">MGLIRAAAVPAHPRIRPGSAAFSALLGLLAALPTFGIDMILPSLSDTAAALNVPPSAMGAAMGAYLLGLGGALLVYGPVSDRLGRKPAIACGCLLLIGGSLGCAAARTLPHFLLFRALQGIGAAGPGMAVLAMVRDLFEGEAARARMSFVVLTINVVPMIAPTVGAGLMDLGGWRLIHAAPIAAAVVALAAIRHIDEPLRRVLAPGRAATGILRGYGRILASRVFLGYALCNAAAAGAVFAYITGSALVFIDALGFRPLTYGLVFGASSLSVMGGAFLNGRLAARSIGPSRVIGTGLALATASAALLLGAALAGPPAAPPVIAAMVGVALAFGLVSPNAMHGATELSPDAAGAASAVAVFLQMGGAALASDLVARFFDGRSALSMATVMLGCSLAAAAAQAGLTRPADRRSPAPFPSPARQHGETA</sequence>
<evidence type="ECO:0000256" key="9">
    <source>
        <dbReference type="SAM" id="MobiDB-lite"/>
    </source>
</evidence>
<evidence type="ECO:0000259" key="10">
    <source>
        <dbReference type="PROSITE" id="PS50850"/>
    </source>
</evidence>
<dbReference type="GO" id="GO:0042910">
    <property type="term" value="F:xenobiotic transmembrane transporter activity"/>
    <property type="evidence" value="ECO:0007669"/>
    <property type="project" value="InterPro"/>
</dbReference>
<dbReference type="GO" id="GO:0005886">
    <property type="term" value="C:plasma membrane"/>
    <property type="evidence" value="ECO:0007669"/>
    <property type="project" value="UniProtKB-SubCell"/>
</dbReference>
<feature type="transmembrane region" description="Helical" evidence="8">
    <location>
        <begin position="88"/>
        <end position="107"/>
    </location>
</feature>
<dbReference type="Proteomes" id="UP001157440">
    <property type="component" value="Unassembled WGS sequence"/>
</dbReference>
<feature type="transmembrane region" description="Helical" evidence="8">
    <location>
        <begin position="20"/>
        <end position="37"/>
    </location>
</feature>
<feature type="transmembrane region" description="Helical" evidence="8">
    <location>
        <begin position="292"/>
        <end position="314"/>
    </location>
</feature>
<keyword evidence="8" id="KW-0997">Cell inner membrane</keyword>
<dbReference type="PROSITE" id="PS50850">
    <property type="entry name" value="MFS"/>
    <property type="match status" value="1"/>
</dbReference>
<dbReference type="AlphaFoldDB" id="A0AA37WUM4"/>
<organism evidence="11 12">
    <name type="scientific">Methylobacterium tardum</name>
    <dbReference type="NCBI Taxonomy" id="374432"/>
    <lineage>
        <taxon>Bacteria</taxon>
        <taxon>Pseudomonadati</taxon>
        <taxon>Pseudomonadota</taxon>
        <taxon>Alphaproteobacteria</taxon>
        <taxon>Hyphomicrobiales</taxon>
        <taxon>Methylobacteriaceae</taxon>
        <taxon>Methylobacterium</taxon>
    </lineage>
</organism>
<dbReference type="GO" id="GO:1990961">
    <property type="term" value="P:xenobiotic detoxification by transmembrane export across the plasma membrane"/>
    <property type="evidence" value="ECO:0007669"/>
    <property type="project" value="InterPro"/>
</dbReference>
<dbReference type="PANTHER" id="PTHR23502">
    <property type="entry name" value="MAJOR FACILITATOR SUPERFAMILY"/>
    <property type="match status" value="1"/>
</dbReference>
<comment type="caution">
    <text evidence="11">The sequence shown here is derived from an EMBL/GenBank/DDBJ whole genome shotgun (WGS) entry which is preliminary data.</text>
</comment>
<dbReference type="NCBIfam" id="TIGR00710">
    <property type="entry name" value="efflux_Bcr_CflA"/>
    <property type="match status" value="1"/>
</dbReference>
<dbReference type="Pfam" id="PF07690">
    <property type="entry name" value="MFS_1"/>
    <property type="match status" value="1"/>
</dbReference>
<evidence type="ECO:0000256" key="7">
    <source>
        <dbReference type="ARBA" id="ARBA00023136"/>
    </source>
</evidence>
<reference evidence="12" key="1">
    <citation type="journal article" date="2019" name="Int. J. Syst. Evol. Microbiol.">
        <title>The Global Catalogue of Microorganisms (GCM) 10K type strain sequencing project: providing services to taxonomists for standard genome sequencing and annotation.</title>
        <authorList>
            <consortium name="The Broad Institute Genomics Platform"/>
            <consortium name="The Broad Institute Genome Sequencing Center for Infectious Disease"/>
            <person name="Wu L."/>
            <person name="Ma J."/>
        </authorList>
    </citation>
    <scope>NUCLEOTIDE SEQUENCE [LARGE SCALE GENOMIC DNA]</scope>
    <source>
        <strain evidence="12">NBRC 103632</strain>
    </source>
</reference>
<gene>
    <name evidence="11" type="ORF">GCM10007890_63210</name>
</gene>
<dbReference type="EMBL" id="BSPL01000035">
    <property type="protein sequence ID" value="GLS74305.1"/>
    <property type="molecule type" value="Genomic_DNA"/>
</dbReference>
<dbReference type="SUPFAM" id="SSF103473">
    <property type="entry name" value="MFS general substrate transporter"/>
    <property type="match status" value="1"/>
</dbReference>
<feature type="transmembrane region" description="Helical" evidence="8">
    <location>
        <begin position="320"/>
        <end position="339"/>
    </location>
</feature>
<dbReference type="InterPro" id="IPR036259">
    <property type="entry name" value="MFS_trans_sf"/>
</dbReference>
<feature type="transmembrane region" description="Helical" evidence="8">
    <location>
        <begin position="382"/>
        <end position="403"/>
    </location>
</feature>
<keyword evidence="7 8" id="KW-0472">Membrane</keyword>
<feature type="transmembrane region" description="Helical" evidence="8">
    <location>
        <begin position="351"/>
        <end position="370"/>
    </location>
</feature>
<keyword evidence="12" id="KW-1185">Reference proteome</keyword>
<evidence type="ECO:0000256" key="8">
    <source>
        <dbReference type="RuleBase" id="RU365088"/>
    </source>
</evidence>
<dbReference type="InterPro" id="IPR011701">
    <property type="entry name" value="MFS"/>
</dbReference>
<feature type="domain" description="Major facilitator superfamily (MFS) profile" evidence="10">
    <location>
        <begin position="19"/>
        <end position="409"/>
    </location>
</feature>
<feature type="region of interest" description="Disordered" evidence="9">
    <location>
        <begin position="403"/>
        <end position="426"/>
    </location>
</feature>
<feature type="transmembrane region" description="Helical" evidence="8">
    <location>
        <begin position="57"/>
        <end position="76"/>
    </location>
</feature>
<feature type="transmembrane region" description="Helical" evidence="8">
    <location>
        <begin position="263"/>
        <end position="280"/>
    </location>
</feature>
<feature type="transmembrane region" description="Helical" evidence="8">
    <location>
        <begin position="224"/>
        <end position="251"/>
    </location>
</feature>
<evidence type="ECO:0000256" key="2">
    <source>
        <dbReference type="ARBA" id="ARBA00006236"/>
    </source>
</evidence>
<comment type="similarity">
    <text evidence="2 8">Belongs to the major facilitator superfamily. Bcr/CmlA family.</text>
</comment>
<evidence type="ECO:0000256" key="4">
    <source>
        <dbReference type="ARBA" id="ARBA00022475"/>
    </source>
</evidence>
<name>A0AA37WUM4_9HYPH</name>